<evidence type="ECO:0000256" key="1">
    <source>
        <dbReference type="ARBA" id="ARBA00004604"/>
    </source>
</evidence>
<dbReference type="PANTHER" id="PTHR17039:SF0">
    <property type="entry name" value="U3 SMALL NUCLEOLAR RIBONUCLEOPROTEIN PROTEIN MPP10"/>
    <property type="match status" value="1"/>
</dbReference>
<protein>
    <recommendedName>
        <fullName evidence="7">U3 small nucleolar ribonucleoprotein protein MPP10</fullName>
    </recommendedName>
</protein>
<proteinExistence type="inferred from homology"/>
<reference evidence="10" key="1">
    <citation type="journal article" date="2013" name="Genome Announc.">
        <title>Genome sequence of the food spoilage yeast Zygosaccharomyces bailii CLIB 213(T).</title>
        <authorList>
            <person name="Galeote V."/>
            <person name="Bigey F."/>
            <person name="Devillers H."/>
            <person name="Neuveglise C."/>
            <person name="Dequin S."/>
        </authorList>
    </citation>
    <scope>NUCLEOTIDE SEQUENCE [LARGE SCALE GENOMIC DNA]</scope>
    <source>
        <strain evidence="10">CLIB 213 / ATCC 58445 / CBS 680 / CCRC 21525 / NBRC 1098 / NCYC 1416 / NRRL Y-2227</strain>
    </source>
</reference>
<feature type="compositionally biased region" description="Polar residues" evidence="8">
    <location>
        <begin position="574"/>
        <end position="583"/>
    </location>
</feature>
<dbReference type="PIRSF" id="PIRSF017300">
    <property type="entry name" value="snoRNP_Mpp10"/>
    <property type="match status" value="1"/>
</dbReference>
<dbReference type="AlphaFoldDB" id="A0A8J2T3A7"/>
<evidence type="ECO:0000256" key="5">
    <source>
        <dbReference type="ARBA" id="ARBA00023274"/>
    </source>
</evidence>
<keyword evidence="5 7" id="KW-0687">Ribonucleoprotein</keyword>
<feature type="region of interest" description="Disordered" evidence="8">
    <location>
        <begin position="91"/>
        <end position="202"/>
    </location>
</feature>
<feature type="compositionally biased region" description="Polar residues" evidence="8">
    <location>
        <begin position="167"/>
        <end position="176"/>
    </location>
</feature>
<dbReference type="GO" id="GO:0006364">
    <property type="term" value="P:rRNA processing"/>
    <property type="evidence" value="ECO:0007669"/>
    <property type="project" value="UniProtKB-KW"/>
</dbReference>
<evidence type="ECO:0000313" key="9">
    <source>
        <dbReference type="EMBL" id="CDF88377.1"/>
    </source>
</evidence>
<name>A0A8J2T3A7_ZYGB2</name>
<evidence type="ECO:0000256" key="2">
    <source>
        <dbReference type="ARBA" id="ARBA00022517"/>
    </source>
</evidence>
<feature type="compositionally biased region" description="Basic and acidic residues" evidence="8">
    <location>
        <begin position="586"/>
        <end position="602"/>
    </location>
</feature>
<dbReference type="Proteomes" id="UP000019375">
    <property type="component" value="Unassembled WGS sequence"/>
</dbReference>
<comment type="function">
    <text evidence="7">Involved in nucleolar processing of pre-18S ribosomal RNA.</text>
</comment>
<keyword evidence="2 7" id="KW-0690">Ribosome biogenesis</keyword>
<accession>A0A8J2T3A7</accession>
<keyword evidence="10" id="KW-1185">Reference proteome</keyword>
<dbReference type="GO" id="GO:0034457">
    <property type="term" value="C:Mpp10 complex"/>
    <property type="evidence" value="ECO:0007669"/>
    <property type="project" value="UniProtKB-UniRule"/>
</dbReference>
<feature type="compositionally biased region" description="Basic and acidic residues" evidence="8">
    <location>
        <begin position="192"/>
        <end position="201"/>
    </location>
</feature>
<evidence type="ECO:0000313" key="10">
    <source>
        <dbReference type="Proteomes" id="UP000019375"/>
    </source>
</evidence>
<dbReference type="EMBL" id="HG316455">
    <property type="protein sequence ID" value="CDF88377.1"/>
    <property type="molecule type" value="Genomic_DNA"/>
</dbReference>
<dbReference type="PANTHER" id="PTHR17039">
    <property type="entry name" value="U3 SMALL NUCLEOLAR RIBONUCLEOPROTEIN PROTEIN MPP10"/>
    <property type="match status" value="1"/>
</dbReference>
<comment type="subcellular location">
    <subcellularLocation>
        <location evidence="1 7">Nucleus</location>
        <location evidence="1 7">Nucleolus</location>
    </subcellularLocation>
</comment>
<dbReference type="InterPro" id="IPR012173">
    <property type="entry name" value="Mpp10"/>
</dbReference>
<evidence type="ECO:0000256" key="4">
    <source>
        <dbReference type="ARBA" id="ARBA00023242"/>
    </source>
</evidence>
<feature type="compositionally biased region" description="Basic and acidic residues" evidence="8">
    <location>
        <begin position="121"/>
        <end position="151"/>
    </location>
</feature>
<evidence type="ECO:0000256" key="8">
    <source>
        <dbReference type="SAM" id="MobiDB-lite"/>
    </source>
</evidence>
<organism evidence="9 10">
    <name type="scientific">Zygosaccharomyces bailii (strain CLIB 213 / ATCC 58445 / CBS 680 / BCRC 21525 / NBRC 1098 / NCYC 1416 / NRRL Y-2227)</name>
    <dbReference type="NCBI Taxonomy" id="1333698"/>
    <lineage>
        <taxon>Eukaryota</taxon>
        <taxon>Fungi</taxon>
        <taxon>Dikarya</taxon>
        <taxon>Ascomycota</taxon>
        <taxon>Saccharomycotina</taxon>
        <taxon>Saccharomycetes</taxon>
        <taxon>Saccharomycetales</taxon>
        <taxon>Saccharomycetaceae</taxon>
        <taxon>Zygosaccharomyces</taxon>
    </lineage>
</organism>
<feature type="region of interest" description="Disordered" evidence="8">
    <location>
        <begin position="293"/>
        <end position="313"/>
    </location>
</feature>
<feature type="compositionally biased region" description="Acidic residues" evidence="8">
    <location>
        <begin position="293"/>
        <end position="306"/>
    </location>
</feature>
<comment type="similarity">
    <text evidence="6 7">Belongs to the MPP10 family.</text>
</comment>
<feature type="compositionally biased region" description="Basic residues" evidence="8">
    <location>
        <begin position="543"/>
        <end position="552"/>
    </location>
</feature>
<evidence type="ECO:0000256" key="7">
    <source>
        <dbReference type="PIRNR" id="PIRNR017300"/>
    </source>
</evidence>
<evidence type="ECO:0000256" key="3">
    <source>
        <dbReference type="ARBA" id="ARBA00022552"/>
    </source>
</evidence>
<feature type="compositionally biased region" description="Low complexity" evidence="8">
    <location>
        <begin position="94"/>
        <end position="113"/>
    </location>
</feature>
<keyword evidence="3 7" id="KW-0698">rRNA processing</keyword>
<dbReference type="GO" id="GO:0005732">
    <property type="term" value="C:sno(s)RNA-containing ribonucleoprotein complex"/>
    <property type="evidence" value="ECO:0007669"/>
    <property type="project" value="UniProtKB-UniRule"/>
</dbReference>
<dbReference type="Pfam" id="PF04006">
    <property type="entry name" value="Mpp10"/>
    <property type="match status" value="1"/>
</dbReference>
<sequence length="611" mass="68669">MSGFSEVLKSEPISAFSKEPSQALDLVKIYLDEVLALYKKSGTNVRTELDEIVTDGLDANQVWWQAKMVVDNVGSDLLKKIQNLKEITNEDYDSNSSAEENPLESNSLESASSENDDEEPEHISSAEQGHMDAGSKLDKLATYDADSRSDEAQGDNIGSEQLDDKSGSSQEKSTQMVLPEKFDDSTQPGEDGSSHFEKEGLNDGFFDLDEFNRQTMEIEAGKHANEDNEEDIDYFADVPSDDDEDALYYEDFFDQPKSQTSAIKSGEKLHDKTELTEKDYDAALDSAKLDLFADEDNEQEQDDENENAANKLSTFERQQLEIKKQIDQLEAEAIADKKWALTGEVQSKDRPQDALLEEEIEFDRTSKPVPVITKEVSESLEEMIRRRIQDANFDDLQRRVVTDTNLKKYKPDFRLSDQKSSKSLAELYEDDYKGVSQDTAVSEELEKEHNEISEMFSNLFYKLDTLSSAHFIPKPPKKSLEVRVNAPAVSMEEAQPLTLSTEQSLAPQEVYTVRKGGTASEIRLKNGMAAARDELTREDKQRLGRAMKRKRASGGTAGQGNERKKTKKDAAVSALSNAKNITVINRRGEKHDVRGNVKDTKVNESINRIKL</sequence>
<evidence type="ECO:0000256" key="6">
    <source>
        <dbReference type="ARBA" id="ARBA00029455"/>
    </source>
</evidence>
<gene>
    <name evidence="9" type="ORF">BN860_08812g</name>
</gene>
<feature type="region of interest" description="Disordered" evidence="8">
    <location>
        <begin position="537"/>
        <end position="611"/>
    </location>
</feature>
<dbReference type="GO" id="GO:0032040">
    <property type="term" value="C:small-subunit processome"/>
    <property type="evidence" value="ECO:0007669"/>
    <property type="project" value="TreeGrafter"/>
</dbReference>
<keyword evidence="4 7" id="KW-0539">Nucleus</keyword>
<dbReference type="OrthoDB" id="445326at2759"/>